<dbReference type="SUPFAM" id="SSF53056">
    <property type="entry name" value="beta-carbonic anhydrase, cab"/>
    <property type="match status" value="1"/>
</dbReference>
<keyword evidence="4 7" id="KW-0862">Zinc</keyword>
<evidence type="ECO:0000256" key="3">
    <source>
        <dbReference type="ARBA" id="ARBA00022723"/>
    </source>
</evidence>
<evidence type="ECO:0000256" key="2">
    <source>
        <dbReference type="ARBA" id="ARBA00012925"/>
    </source>
</evidence>
<dbReference type="RefSeq" id="WP_285971952.1">
    <property type="nucleotide sequence ID" value="NZ_CP127294.1"/>
</dbReference>
<name>A0A9Y2MZR2_9PSEU</name>
<evidence type="ECO:0000256" key="4">
    <source>
        <dbReference type="ARBA" id="ARBA00022833"/>
    </source>
</evidence>
<gene>
    <name evidence="9" type="ORF">QRX50_11615</name>
</gene>
<dbReference type="KEGG" id="acab:QRX50_11615"/>
<evidence type="ECO:0000256" key="8">
    <source>
        <dbReference type="SAM" id="MobiDB-lite"/>
    </source>
</evidence>
<evidence type="ECO:0000256" key="6">
    <source>
        <dbReference type="ARBA" id="ARBA00048348"/>
    </source>
</evidence>
<comment type="function">
    <text evidence="5">Catalyzes the reversible hydration of carbon dioxide to form bicarbonate.</text>
</comment>
<accession>A0A9Y2MZR2</accession>
<proteinExistence type="inferred from homology"/>
<dbReference type="EC" id="4.2.1.1" evidence="2"/>
<dbReference type="Pfam" id="PF00484">
    <property type="entry name" value="Pro_CA"/>
    <property type="match status" value="1"/>
</dbReference>
<evidence type="ECO:0000256" key="7">
    <source>
        <dbReference type="PIRSR" id="PIRSR601765-1"/>
    </source>
</evidence>
<dbReference type="InterPro" id="IPR001765">
    <property type="entry name" value="Carbonic_anhydrase"/>
</dbReference>
<dbReference type="GO" id="GO:0004089">
    <property type="term" value="F:carbonate dehydratase activity"/>
    <property type="evidence" value="ECO:0007669"/>
    <property type="project" value="UniProtKB-EC"/>
</dbReference>
<sequence>MTSADELFRRHSVAGPVPPPEGATAIPSLHATVLTCMDARINVYALLGLEPGEAHVLRNAGGVVTDDVIRSLALSQHKLDTEEVLVVQHTSCGVSTVTEDGFKDELEDSTGVRPTWSVEAFSDVEASVRRGVERVRHSEFLPHRDKVRGFVLDIDKGSLTEVV</sequence>
<evidence type="ECO:0000256" key="5">
    <source>
        <dbReference type="ARBA" id="ARBA00024993"/>
    </source>
</evidence>
<dbReference type="SMART" id="SM00947">
    <property type="entry name" value="Pro_CA"/>
    <property type="match status" value="1"/>
</dbReference>
<dbReference type="GO" id="GO:0008270">
    <property type="term" value="F:zinc ion binding"/>
    <property type="evidence" value="ECO:0007669"/>
    <property type="project" value="InterPro"/>
</dbReference>
<keyword evidence="10" id="KW-1185">Reference proteome</keyword>
<comment type="similarity">
    <text evidence="1">Belongs to the beta-class carbonic anhydrase family.</text>
</comment>
<evidence type="ECO:0000256" key="1">
    <source>
        <dbReference type="ARBA" id="ARBA00006217"/>
    </source>
</evidence>
<dbReference type="Gene3D" id="3.40.1050.10">
    <property type="entry name" value="Carbonic anhydrase"/>
    <property type="match status" value="1"/>
</dbReference>
<protein>
    <recommendedName>
        <fullName evidence="2">carbonic anhydrase</fullName>
        <ecNumber evidence="2">4.2.1.1</ecNumber>
    </recommendedName>
</protein>
<comment type="cofactor">
    <cofactor evidence="7">
        <name>Zn(2+)</name>
        <dbReference type="ChEBI" id="CHEBI:29105"/>
    </cofactor>
    <text evidence="7">Binds 1 zinc ion per subunit.</text>
</comment>
<dbReference type="EMBL" id="CP127294">
    <property type="protein sequence ID" value="WIX81354.1"/>
    <property type="molecule type" value="Genomic_DNA"/>
</dbReference>
<reference evidence="9 10" key="1">
    <citation type="submission" date="2023-06" db="EMBL/GenBank/DDBJ databases">
        <authorList>
            <person name="Oyuntsetseg B."/>
            <person name="Kim S.B."/>
        </authorList>
    </citation>
    <scope>NUCLEOTIDE SEQUENCE [LARGE SCALE GENOMIC DNA]</scope>
    <source>
        <strain evidence="9 10">2-15</strain>
    </source>
</reference>
<organism evidence="9 10">
    <name type="scientific">Amycolatopsis carbonis</name>
    <dbReference type="NCBI Taxonomy" id="715471"/>
    <lineage>
        <taxon>Bacteria</taxon>
        <taxon>Bacillati</taxon>
        <taxon>Actinomycetota</taxon>
        <taxon>Actinomycetes</taxon>
        <taxon>Pseudonocardiales</taxon>
        <taxon>Pseudonocardiaceae</taxon>
        <taxon>Amycolatopsis</taxon>
    </lineage>
</organism>
<comment type="catalytic activity">
    <reaction evidence="6">
        <text>hydrogencarbonate + H(+) = CO2 + H2O</text>
        <dbReference type="Rhea" id="RHEA:10748"/>
        <dbReference type="ChEBI" id="CHEBI:15377"/>
        <dbReference type="ChEBI" id="CHEBI:15378"/>
        <dbReference type="ChEBI" id="CHEBI:16526"/>
        <dbReference type="ChEBI" id="CHEBI:17544"/>
        <dbReference type="EC" id="4.2.1.1"/>
    </reaction>
</comment>
<feature type="binding site" evidence="7">
    <location>
        <position position="36"/>
    </location>
    <ligand>
        <name>Zn(2+)</name>
        <dbReference type="ChEBI" id="CHEBI:29105"/>
    </ligand>
</feature>
<dbReference type="CDD" id="cd03379">
    <property type="entry name" value="beta_CA_cladeD"/>
    <property type="match status" value="1"/>
</dbReference>
<dbReference type="PANTHER" id="PTHR43175:SF3">
    <property type="entry name" value="CARBON DISULFIDE HYDROLASE"/>
    <property type="match status" value="1"/>
</dbReference>
<feature type="region of interest" description="Disordered" evidence="8">
    <location>
        <begin position="1"/>
        <end position="22"/>
    </location>
</feature>
<feature type="binding site" evidence="7">
    <location>
        <position position="38"/>
    </location>
    <ligand>
        <name>Zn(2+)</name>
        <dbReference type="ChEBI" id="CHEBI:29105"/>
    </ligand>
</feature>
<dbReference type="AlphaFoldDB" id="A0A9Y2MZR2"/>
<keyword evidence="3 7" id="KW-0479">Metal-binding</keyword>
<evidence type="ECO:0000313" key="10">
    <source>
        <dbReference type="Proteomes" id="UP001236014"/>
    </source>
</evidence>
<dbReference type="PANTHER" id="PTHR43175">
    <property type="entry name" value="CARBONIC ANHYDRASE"/>
    <property type="match status" value="1"/>
</dbReference>
<feature type="binding site" evidence="7">
    <location>
        <position position="92"/>
    </location>
    <ligand>
        <name>Zn(2+)</name>
        <dbReference type="ChEBI" id="CHEBI:29105"/>
    </ligand>
</feature>
<evidence type="ECO:0000313" key="9">
    <source>
        <dbReference type="EMBL" id="WIX81354.1"/>
    </source>
</evidence>
<dbReference type="InterPro" id="IPR036874">
    <property type="entry name" value="Carbonic_anhydrase_sf"/>
</dbReference>
<dbReference type="Proteomes" id="UP001236014">
    <property type="component" value="Chromosome"/>
</dbReference>
<feature type="binding site" evidence="7">
    <location>
        <position position="89"/>
    </location>
    <ligand>
        <name>Zn(2+)</name>
        <dbReference type="ChEBI" id="CHEBI:29105"/>
    </ligand>
</feature>